<reference evidence="1 2" key="1">
    <citation type="submission" date="2021-06" db="EMBL/GenBank/DDBJ databases">
        <authorList>
            <person name="Palmer J.M."/>
        </authorList>
    </citation>
    <scope>NUCLEOTIDE SEQUENCE [LARGE SCALE GENOMIC DNA]</scope>
    <source>
        <strain evidence="1 2">XC_2019</strain>
        <tissue evidence="1">Muscle</tissue>
    </source>
</reference>
<organism evidence="1 2">
    <name type="scientific">Xenoophorus captivus</name>
    <dbReference type="NCBI Taxonomy" id="1517983"/>
    <lineage>
        <taxon>Eukaryota</taxon>
        <taxon>Metazoa</taxon>
        <taxon>Chordata</taxon>
        <taxon>Craniata</taxon>
        <taxon>Vertebrata</taxon>
        <taxon>Euteleostomi</taxon>
        <taxon>Actinopterygii</taxon>
        <taxon>Neopterygii</taxon>
        <taxon>Teleostei</taxon>
        <taxon>Neoteleostei</taxon>
        <taxon>Acanthomorphata</taxon>
        <taxon>Ovalentaria</taxon>
        <taxon>Atherinomorphae</taxon>
        <taxon>Cyprinodontiformes</taxon>
        <taxon>Goodeidae</taxon>
        <taxon>Xenoophorus</taxon>
    </lineage>
</organism>
<name>A0ABV0QI15_9TELE</name>
<protein>
    <submittedName>
        <fullName evidence="1">Pleckstrin y domain-containing A member 2</fullName>
    </submittedName>
</protein>
<dbReference type="InterPro" id="IPR051707">
    <property type="entry name" value="PI-Interact_SigTrans_Reg"/>
</dbReference>
<dbReference type="InterPro" id="IPR011993">
    <property type="entry name" value="PH-like_dom_sf"/>
</dbReference>
<proteinExistence type="predicted"/>
<gene>
    <name evidence="1" type="primary">PLEKHA2</name>
    <name evidence="1" type="ORF">XENOCAPTIV_013068</name>
</gene>
<feature type="non-terminal residue" evidence="1">
    <location>
        <position position="1"/>
    </location>
</feature>
<dbReference type="PANTHER" id="PTHR14336">
    <property type="entry name" value="TANDEM PH DOMAIN CONTAINING PROTEIN"/>
    <property type="match status" value="1"/>
</dbReference>
<evidence type="ECO:0000313" key="1">
    <source>
        <dbReference type="EMBL" id="MEQ2195450.1"/>
    </source>
</evidence>
<dbReference type="Gene3D" id="2.30.29.30">
    <property type="entry name" value="Pleckstrin-homology domain (PH domain)/Phosphotyrosine-binding domain (PTB)"/>
    <property type="match status" value="1"/>
</dbReference>
<sequence>DYVIVAAMPYLDRLNRVCGFLDIEEKENSCRFQRRYFILDTQGNVLLWYMDNPQNLASGASFVGSLRLTYISKVKRALHSLLFSNILTVETGIY</sequence>
<dbReference type="PANTHER" id="PTHR14336:SF5">
    <property type="entry name" value="PLECKSTRIN HOMOLOGY DOMAIN-CONTAINING FAMILY A MEMBER 2"/>
    <property type="match status" value="1"/>
</dbReference>
<comment type="caution">
    <text evidence="1">The sequence shown here is derived from an EMBL/GenBank/DDBJ whole genome shotgun (WGS) entry which is preliminary data.</text>
</comment>
<keyword evidence="2" id="KW-1185">Reference proteome</keyword>
<dbReference type="SUPFAM" id="SSF50729">
    <property type="entry name" value="PH domain-like"/>
    <property type="match status" value="1"/>
</dbReference>
<dbReference type="EMBL" id="JAHRIN010011138">
    <property type="protein sequence ID" value="MEQ2195450.1"/>
    <property type="molecule type" value="Genomic_DNA"/>
</dbReference>
<accession>A0ABV0QI15</accession>
<evidence type="ECO:0000313" key="2">
    <source>
        <dbReference type="Proteomes" id="UP001434883"/>
    </source>
</evidence>
<dbReference type="Proteomes" id="UP001434883">
    <property type="component" value="Unassembled WGS sequence"/>
</dbReference>